<comment type="caution">
    <text evidence="1">The sequence shown here is derived from an EMBL/GenBank/DDBJ whole genome shotgun (WGS) entry which is preliminary data.</text>
</comment>
<gene>
    <name evidence="1" type="ORF">S12H4_52573</name>
</gene>
<dbReference type="AlphaFoldDB" id="X1V8F8"/>
<dbReference type="SUPFAM" id="SSF81301">
    <property type="entry name" value="Nucleotidyltransferase"/>
    <property type="match status" value="1"/>
</dbReference>
<organism evidence="1">
    <name type="scientific">marine sediment metagenome</name>
    <dbReference type="NCBI Taxonomy" id="412755"/>
    <lineage>
        <taxon>unclassified sequences</taxon>
        <taxon>metagenomes</taxon>
        <taxon>ecological metagenomes</taxon>
    </lineage>
</organism>
<name>X1V8F8_9ZZZZ</name>
<evidence type="ECO:0000313" key="1">
    <source>
        <dbReference type="EMBL" id="GAJ09056.1"/>
    </source>
</evidence>
<protein>
    <submittedName>
        <fullName evidence="1">Uncharacterized protein</fullName>
    </submittedName>
</protein>
<dbReference type="Gene3D" id="3.30.460.40">
    <property type="match status" value="1"/>
</dbReference>
<accession>X1V8F8</accession>
<dbReference type="InterPro" id="IPR043519">
    <property type="entry name" value="NT_sf"/>
</dbReference>
<reference evidence="1" key="1">
    <citation type="journal article" date="2014" name="Front. Microbiol.">
        <title>High frequency of phylogenetically diverse reductive dehalogenase-homologous genes in deep subseafloor sedimentary metagenomes.</title>
        <authorList>
            <person name="Kawai M."/>
            <person name="Futagami T."/>
            <person name="Toyoda A."/>
            <person name="Takaki Y."/>
            <person name="Nishi S."/>
            <person name="Hori S."/>
            <person name="Arai W."/>
            <person name="Tsubouchi T."/>
            <person name="Morono Y."/>
            <person name="Uchiyama I."/>
            <person name="Ito T."/>
            <person name="Fujiyama A."/>
            <person name="Inagaki F."/>
            <person name="Takami H."/>
        </authorList>
    </citation>
    <scope>NUCLEOTIDE SEQUENCE</scope>
    <source>
        <strain evidence="1">Expedition CK06-06</strain>
    </source>
</reference>
<dbReference type="EMBL" id="BARW01033373">
    <property type="protein sequence ID" value="GAJ09056.1"/>
    <property type="molecule type" value="Genomic_DNA"/>
</dbReference>
<sequence>MDNPQELIILENITNVLEQLDIAYAIGGSMASSIYGRVRFTQDADITVEPFENRAEKLFELIKPEFYISKDAMYQALRQRSSFNVVHFESAFKIDIFIRKETAFEKQLMSRRKALKLSDLLEKSFSVISPEDIILLKLQWYSSGGQSSEQQWNDVLGVFAVQAEKLDFKYLKKWSSTLGINELLDKAISDTGKFQ</sequence>
<proteinExistence type="predicted"/>